<dbReference type="InterPro" id="IPR009081">
    <property type="entry name" value="PP-bd_ACP"/>
</dbReference>
<evidence type="ECO:0000259" key="7">
    <source>
        <dbReference type="PROSITE" id="PS52004"/>
    </source>
</evidence>
<feature type="domain" description="Carrier" evidence="6">
    <location>
        <begin position="1481"/>
        <end position="1561"/>
    </location>
</feature>
<dbReference type="GO" id="GO:0004315">
    <property type="term" value="F:3-oxoacyl-[acyl-carrier-protein] synthase activity"/>
    <property type="evidence" value="ECO:0007669"/>
    <property type="project" value="InterPro"/>
</dbReference>
<dbReference type="Gene3D" id="3.40.366.10">
    <property type="entry name" value="Malonyl-Coenzyme A Acyl Carrier Protein, domain 2"/>
    <property type="match status" value="1"/>
</dbReference>
<feature type="compositionally biased region" description="Pro residues" evidence="5">
    <location>
        <begin position="1210"/>
        <end position="1222"/>
    </location>
</feature>
<dbReference type="PROSITE" id="PS52004">
    <property type="entry name" value="KS3_2"/>
    <property type="match status" value="1"/>
</dbReference>
<sequence length="2421" mass="252953">MTSDQQHRTADTPIAIVGVSGLFPMASDHRVFWQNVVDAADCTEDVPASRWRVEDYYDPDPTVPDKTYCTRGGFVPDVAFSPLEWGLPPNQLEVTTVVQMLSLGVARDLLRDAGAVGSDWYDPSRTGVVLGVAGPTTLSHPLAARLSTPVLREVVRACGLSEQDAEQIAARYAEAFPPWEENSFPGLLGNVIAGRVANRLDLGGMNCTVDAACASSLSAVHIAIGELVSGRADMMITGGADTENSVFGFMCFSKTQALSKSGRIKPFDDSADGTLVGEGIGMLALKRLADAERDGDRVYAVIRGVGSSSDGRFKSIYAPRAEGQVVALRRAYADADCAPDSIGLFEAHATGTRVGDKTELTALNDLLRSVTDERHFAAIGSVKSQIGHTKGAAGAASLIKLAMGLYHKTLPPTINVSKPNTTIDFDSAAFYLNTRTRPWITDPRRPVRRAAASAMGFGGTNFHVVLEEATGDRSVTRTLHETARAWLWHAPTREELLALLKSGAAAASGPIPADHARIGFAGSLEELLPVAVAQLSSSAAEQWTHPSGVYYRRRALPVVKVGALFAGQGSQYVDMGLSAVLNNPLLGGAFDEANAVFESGQLLSEVVYPAASFDGTTDADRELALRRTEYAQPAIGALSAGQFRFLAELGLECAGFLGHSFGELTALWAAGSLADADFFRLARARGLAMAPPSADFDAGAMVAVDATREAVEEILADHPEVSVCNHNAPDQVVVGGATIAVADFVAACKTRGVTAKVLPVAAAFHTSHVGHAVEVFRADLSDVDLTVPSGPVYANTAGASYGESVEQNRAVLAEQLRNPVEFVAGLRALEADGCTVLVEFGPRRVLTDLATRTLGSDVVTIAVDQGRKVDSDLSLKRAAVQLAVVGAPVTDINRHDAAPLEVVAPKGMTVTLTGRDYVPDSRHTAYATALDGSYQVVTHAEPTSNGAAPTFTAPLPAAPSAPAHASRSAAEPLPAASASVPAHSASALSASLPAAATASVPAYAASAAAAAPTSPAATAPFTPVPASSNGAAAAPVAAPASAVAVATETAVVPVPDPLPAANAYHPVVTGFGEVAARHLDLHTRYVEGQLRVADGLVSALRTTPDPSPGLHSAVDAITDQSVAIGAAHIRVNEILAALTELEFSPSRVAQPDPSLAQFPPVALTTPTPPAAPAVPAPAASASPAVPAPELPSPAPEPRHAEPAASTPPAFEQPPPPPAPAAPQPATSRAQAPELQSALLAIVADKTGYPSDMVDLTMDLEADLGVDSIKRVQILGALGERFPELPAVGPEQVAELRTLADVVAHLTAAPSTATQAPDISGALVEIVADKTGYPPDMVDLTMDLEADLGVDSIKRVQILGALGERFPELPAVGPEQVAELRTLADVITYLSAGAPTGAPAPDISAALVGIVADKTGYPVEMVDLTMDLEADLGVDSIKRVQILGTLGERFPSLPAVGPEQVAELRTLADVIAHLTAGAPAATSAPDVKSALVDIVSEKTGYPVEMVDLTMDLEADLGVDSIKRVQILGALGERFPELPAVGPEQVAELRTLADVIAHLGAGQASDVKQAHHTSAAPVAAPAPDIKSALLDIVAEKTGYPVEMIDLTMDLEADLGVDSIKRVQILGTLGERFPSLPAVGPEQVAELRTLADVIGYFGAEDDPEDDPTARRAHLELVRIPPVDEAAGGYAENPVAVVSAAPRHAEALRERGWTVVGPEEASTVDQIDLCLVGLPTDATWAGNVELLTSHLLLAKDVVPALRRTIDRGTRAAFVSVTALDGALGHEGAAAPADALAGGIAGLVKTLRHEVPGLFCRAVDTKLDDPELVWREINDAAAEPVEVGIDSLGNRWTAVFSERPEGPAEPTLADDDVIVVTGGARGVTAACVQALATRGRGEFVLLGRTALTELPDWAHADDLKPRLIEQMRAAGPVTPKDVDRRYHELLAQREIHQTLAAVAEHGVQVRYLAVDITDADAVREALDGIRPTGLVHGAGALADAVITDKTPEHLAKVLGPKLTGLRAVLDAVDESRLRHIVLFASVAGVYGNTGQADYAVANEALGRLAATWKRSAPHRRVTAINWGAWDGGMVTPELSELFKARGIPLLPVATGSAMFAEQFADSHLGDIEVLVGPAAPLAETAAPRPTAPLRARRDVRAVGGDPVIDAHRIGTHPVLPASAALGWIAGALERANPGLRVVEVRGFEVQRGLVFDGSLAPEYWLEATAGVVDGDRLLVNASVVSGQRSHYRGTFVLSATVATAPRGRAYEVGGGTPTTAYEDADLFHGPLLQGVRRVLEHDPRRLVAECALADEPVGFGAYRSALHSPVLGDVVLQAAAVLGVWFLDAGCLPLSLGRWEFFAPLPDTTPFIAVVDNLRDTQMTVTVDVSIQSPDGQLLQRVTDVSVVTTPDMRDKFTEAVTRRTTPEPR</sequence>
<dbReference type="SUPFAM" id="SSF55048">
    <property type="entry name" value="Probable ACP-binding domain of malonyl-CoA ACP transacylase"/>
    <property type="match status" value="1"/>
</dbReference>
<feature type="domain" description="Carrier" evidence="6">
    <location>
        <begin position="1578"/>
        <end position="1658"/>
    </location>
</feature>
<dbReference type="Pfam" id="PF00550">
    <property type="entry name" value="PP-binding"/>
    <property type="match status" value="5"/>
</dbReference>
<proteinExistence type="predicted"/>
<evidence type="ECO:0000256" key="4">
    <source>
        <dbReference type="PROSITE-ProRule" id="PRU01363"/>
    </source>
</evidence>
<evidence type="ECO:0000259" key="8">
    <source>
        <dbReference type="PROSITE" id="PS52019"/>
    </source>
</evidence>
<dbReference type="InterPro" id="IPR016039">
    <property type="entry name" value="Thiolase-like"/>
</dbReference>
<comment type="caution">
    <text evidence="9">The sequence shown here is derived from an EMBL/GenBank/DDBJ whole genome shotgun (WGS) entry which is preliminary data.</text>
</comment>
<feature type="active site" description="Proton acceptor; for dehydratase activity" evidence="4">
    <location>
        <position position="2162"/>
    </location>
</feature>
<feature type="region of interest" description="C-terminal hotdog fold" evidence="4">
    <location>
        <begin position="2263"/>
        <end position="2407"/>
    </location>
</feature>
<protein>
    <submittedName>
        <fullName evidence="9">Polyketide-type polyunsaturated fatty acid synthase PfaA</fullName>
    </submittedName>
</protein>
<dbReference type="Pfam" id="PF00109">
    <property type="entry name" value="ketoacyl-synt"/>
    <property type="match status" value="1"/>
</dbReference>
<dbReference type="InterPro" id="IPR036291">
    <property type="entry name" value="NAD(P)-bd_dom_sf"/>
</dbReference>
<dbReference type="InterPro" id="IPR057326">
    <property type="entry name" value="KR_dom"/>
</dbReference>
<evidence type="ECO:0000313" key="9">
    <source>
        <dbReference type="EMBL" id="PPK64903.1"/>
    </source>
</evidence>
<dbReference type="InterPro" id="IPR052568">
    <property type="entry name" value="PKS-FAS_Synthase"/>
</dbReference>
<feature type="domain" description="Carrier" evidence="6">
    <location>
        <begin position="1397"/>
        <end position="1477"/>
    </location>
</feature>
<dbReference type="EMBL" id="PTIX01000017">
    <property type="protein sequence ID" value="PPK64903.1"/>
    <property type="molecule type" value="Genomic_DNA"/>
</dbReference>
<dbReference type="Pfam" id="PF02801">
    <property type="entry name" value="Ketoacyl-synt_C"/>
    <property type="match status" value="1"/>
</dbReference>
<dbReference type="Pfam" id="PF00698">
    <property type="entry name" value="Acyl_transf_1"/>
    <property type="match status" value="1"/>
</dbReference>
<accession>A0A2S6GI85</accession>
<dbReference type="InterPro" id="IPR016035">
    <property type="entry name" value="Acyl_Trfase/lysoPLipase"/>
</dbReference>
<dbReference type="SUPFAM" id="SSF52151">
    <property type="entry name" value="FabD/lysophospholipase-like"/>
    <property type="match status" value="1"/>
</dbReference>
<evidence type="ECO:0000256" key="3">
    <source>
        <dbReference type="ARBA" id="ARBA00022679"/>
    </source>
</evidence>
<dbReference type="GO" id="GO:0006633">
    <property type="term" value="P:fatty acid biosynthetic process"/>
    <property type="evidence" value="ECO:0007669"/>
    <property type="project" value="InterPro"/>
</dbReference>
<dbReference type="InterPro" id="IPR014031">
    <property type="entry name" value="Ketoacyl_synth_C"/>
</dbReference>
<feature type="compositionally biased region" description="Low complexity" evidence="5">
    <location>
        <begin position="947"/>
        <end position="974"/>
    </location>
</feature>
<feature type="region of interest" description="N-terminal hotdog fold" evidence="4">
    <location>
        <begin position="2130"/>
        <end position="2253"/>
    </location>
</feature>
<feature type="compositionally biased region" description="Low complexity" evidence="5">
    <location>
        <begin position="1223"/>
        <end position="1232"/>
    </location>
</feature>
<evidence type="ECO:0000259" key="6">
    <source>
        <dbReference type="PROSITE" id="PS50075"/>
    </source>
</evidence>
<feature type="compositionally biased region" description="Pro residues" evidence="5">
    <location>
        <begin position="1166"/>
        <end position="1175"/>
    </location>
</feature>
<feature type="region of interest" description="Disordered" evidence="5">
    <location>
        <begin position="1159"/>
        <end position="1232"/>
    </location>
</feature>
<keyword evidence="10" id="KW-1185">Reference proteome</keyword>
<dbReference type="Gene3D" id="3.40.50.720">
    <property type="entry name" value="NAD(P)-binding Rossmann-like Domain"/>
    <property type="match status" value="1"/>
</dbReference>
<feature type="domain" description="Carrier" evidence="6">
    <location>
        <begin position="1313"/>
        <end position="1393"/>
    </location>
</feature>
<dbReference type="PANTHER" id="PTHR43074">
    <property type="entry name" value="OMEGA-3 POLYUNSATURATED FATTY ACID SYNTHASE PFAB-RELATED"/>
    <property type="match status" value="1"/>
</dbReference>
<dbReference type="InterPro" id="IPR020841">
    <property type="entry name" value="PKS_Beta-ketoAc_synthase_dom"/>
</dbReference>
<dbReference type="InterPro" id="IPR014043">
    <property type="entry name" value="Acyl_transferase_dom"/>
</dbReference>
<dbReference type="PROSITE" id="PS52019">
    <property type="entry name" value="PKS_MFAS_DH"/>
    <property type="match status" value="1"/>
</dbReference>
<dbReference type="PROSITE" id="PS00606">
    <property type="entry name" value="KS3_1"/>
    <property type="match status" value="1"/>
</dbReference>
<feature type="domain" description="PKS/mFAS DH" evidence="8">
    <location>
        <begin position="2130"/>
        <end position="2407"/>
    </location>
</feature>
<dbReference type="InterPro" id="IPR036736">
    <property type="entry name" value="ACP-like_sf"/>
</dbReference>
<dbReference type="RefSeq" id="WP_219824120.1">
    <property type="nucleotide sequence ID" value="NZ_CP154825.1"/>
</dbReference>
<feature type="compositionally biased region" description="Pro residues" evidence="5">
    <location>
        <begin position="1185"/>
        <end position="1195"/>
    </location>
</feature>
<dbReference type="InterPro" id="IPR018201">
    <property type="entry name" value="Ketoacyl_synth_AS"/>
</dbReference>
<dbReference type="CDD" id="cd00833">
    <property type="entry name" value="PKS"/>
    <property type="match status" value="1"/>
</dbReference>
<name>A0A2S6GI85_9PSEU</name>
<feature type="domain" description="Carrier" evidence="6">
    <location>
        <begin position="1229"/>
        <end position="1309"/>
    </location>
</feature>
<keyword evidence="1" id="KW-0596">Phosphopantetheine</keyword>
<gene>
    <name evidence="9" type="ORF">CLV40_117142</name>
</gene>
<evidence type="ECO:0000256" key="2">
    <source>
        <dbReference type="ARBA" id="ARBA00022553"/>
    </source>
</evidence>
<dbReference type="InterPro" id="IPR013968">
    <property type="entry name" value="PKS_KR"/>
</dbReference>
<dbReference type="SUPFAM" id="SSF51735">
    <property type="entry name" value="NAD(P)-binding Rossmann-fold domains"/>
    <property type="match status" value="1"/>
</dbReference>
<dbReference type="Gene3D" id="3.10.129.110">
    <property type="entry name" value="Polyketide synthase dehydratase"/>
    <property type="match status" value="1"/>
</dbReference>
<dbReference type="CDD" id="cd08953">
    <property type="entry name" value="KR_2_SDR_x"/>
    <property type="match status" value="1"/>
</dbReference>
<dbReference type="Gene3D" id="1.10.1200.10">
    <property type="entry name" value="ACP-like"/>
    <property type="match status" value="5"/>
</dbReference>
<dbReference type="InterPro" id="IPR014030">
    <property type="entry name" value="Ketoacyl_synth_N"/>
</dbReference>
<dbReference type="Gene3D" id="3.40.47.10">
    <property type="match status" value="1"/>
</dbReference>
<keyword evidence="2" id="KW-0597">Phosphoprotein</keyword>
<organism evidence="9 10">
    <name type="scientific">Actinokineospora auranticolor</name>
    <dbReference type="NCBI Taxonomy" id="155976"/>
    <lineage>
        <taxon>Bacteria</taxon>
        <taxon>Bacillati</taxon>
        <taxon>Actinomycetota</taxon>
        <taxon>Actinomycetes</taxon>
        <taxon>Pseudonocardiales</taxon>
        <taxon>Pseudonocardiaceae</taxon>
        <taxon>Actinokineospora</taxon>
    </lineage>
</organism>
<dbReference type="InterPro" id="IPR042104">
    <property type="entry name" value="PKS_dehydratase_sf"/>
</dbReference>
<dbReference type="SUPFAM" id="SSF47336">
    <property type="entry name" value="ACP-like"/>
    <property type="match status" value="5"/>
</dbReference>
<dbReference type="InterPro" id="IPR001227">
    <property type="entry name" value="Ac_transferase_dom_sf"/>
</dbReference>
<dbReference type="Pfam" id="PF08659">
    <property type="entry name" value="KR"/>
    <property type="match status" value="1"/>
</dbReference>
<dbReference type="PROSITE" id="PS50075">
    <property type="entry name" value="CARRIER"/>
    <property type="match status" value="5"/>
</dbReference>
<dbReference type="SMART" id="SM00825">
    <property type="entry name" value="PKS_KS"/>
    <property type="match status" value="1"/>
</dbReference>
<dbReference type="PANTHER" id="PTHR43074:SF1">
    <property type="entry name" value="BETA-KETOACYL SYNTHASE FAMILY PROTEIN-RELATED"/>
    <property type="match status" value="1"/>
</dbReference>
<dbReference type="Proteomes" id="UP000239203">
    <property type="component" value="Unassembled WGS sequence"/>
</dbReference>
<dbReference type="SUPFAM" id="SSF53901">
    <property type="entry name" value="Thiolase-like"/>
    <property type="match status" value="1"/>
</dbReference>
<evidence type="ECO:0000256" key="5">
    <source>
        <dbReference type="SAM" id="MobiDB-lite"/>
    </source>
</evidence>
<dbReference type="Gene3D" id="3.30.70.250">
    <property type="entry name" value="Malonyl-CoA ACP transacylase, ACP-binding"/>
    <property type="match status" value="1"/>
</dbReference>
<feature type="domain" description="Ketosynthase family 3 (KS3)" evidence="7">
    <location>
        <begin position="11"/>
        <end position="468"/>
    </location>
</feature>
<dbReference type="SMART" id="SM00827">
    <property type="entry name" value="PKS_AT"/>
    <property type="match status" value="1"/>
</dbReference>
<evidence type="ECO:0000256" key="1">
    <source>
        <dbReference type="ARBA" id="ARBA00022450"/>
    </source>
</evidence>
<evidence type="ECO:0000313" key="10">
    <source>
        <dbReference type="Proteomes" id="UP000239203"/>
    </source>
</evidence>
<feature type="active site" description="Proton donor; for dehydratase activity" evidence="4">
    <location>
        <position position="2324"/>
    </location>
</feature>
<dbReference type="InterPro" id="IPR049900">
    <property type="entry name" value="PKS_mFAS_DH"/>
</dbReference>
<reference evidence="9 10" key="1">
    <citation type="submission" date="2018-02" db="EMBL/GenBank/DDBJ databases">
        <title>Genomic Encyclopedia of Archaeal and Bacterial Type Strains, Phase II (KMG-II): from individual species to whole genera.</title>
        <authorList>
            <person name="Goeker M."/>
        </authorList>
    </citation>
    <scope>NUCLEOTIDE SEQUENCE [LARGE SCALE GENOMIC DNA]</scope>
    <source>
        <strain evidence="9 10">YU 961-1</strain>
    </source>
</reference>
<feature type="region of interest" description="Disordered" evidence="5">
    <location>
        <begin position="945"/>
        <end position="974"/>
    </location>
</feature>
<dbReference type="InterPro" id="IPR016036">
    <property type="entry name" value="Malonyl_transacylase_ACP-bd"/>
</dbReference>
<keyword evidence="3" id="KW-0808">Transferase</keyword>
<dbReference type="SMART" id="SM00822">
    <property type="entry name" value="PKS_KR"/>
    <property type="match status" value="1"/>
</dbReference>